<protein>
    <submittedName>
        <fullName evidence="1">Helix-turn-helix domain-containing protein</fullName>
    </submittedName>
</protein>
<accession>A0ABY6CCG7</accession>
<name>A0ABY6CCG7_9HYPH</name>
<gene>
    <name evidence="1" type="ORF">N8A98_22445</name>
</gene>
<organism evidence="1 2">
    <name type="scientific">Devosia neptuniae</name>
    <dbReference type="NCBI Taxonomy" id="191302"/>
    <lineage>
        <taxon>Bacteria</taxon>
        <taxon>Pseudomonadati</taxon>
        <taxon>Pseudomonadota</taxon>
        <taxon>Alphaproteobacteria</taxon>
        <taxon>Hyphomicrobiales</taxon>
        <taxon>Devosiaceae</taxon>
        <taxon>Devosia</taxon>
    </lineage>
</organism>
<sequence length="64" mass="7061">MNQQDNPEPLDLVWGAAAIAKVIGHTTRATFHMLEAGELPARQIGRRWVASRKALENFFAEATG</sequence>
<reference evidence="1 2" key="1">
    <citation type="submission" date="2022-09" db="EMBL/GenBank/DDBJ databases">
        <title>Interaction between co-microsymbionts with complementary sets of symbiotic genes in legume-rhizobium systems.</title>
        <authorList>
            <person name="Safronova V."/>
            <person name="Sazanova A."/>
            <person name="Afonin A."/>
            <person name="Chirak E."/>
        </authorList>
    </citation>
    <scope>NUCLEOTIDE SEQUENCE [LARGE SCALE GENOMIC DNA]</scope>
    <source>
        <strain evidence="1 2">A18/4-1</strain>
    </source>
</reference>
<dbReference type="Proteomes" id="UP001061862">
    <property type="component" value="Chromosome"/>
</dbReference>
<evidence type="ECO:0000313" key="1">
    <source>
        <dbReference type="EMBL" id="UXN69934.1"/>
    </source>
</evidence>
<proteinExistence type="predicted"/>
<evidence type="ECO:0000313" key="2">
    <source>
        <dbReference type="Proteomes" id="UP001061862"/>
    </source>
</evidence>
<keyword evidence="2" id="KW-1185">Reference proteome</keyword>
<dbReference type="EMBL" id="CP104965">
    <property type="protein sequence ID" value="UXN69934.1"/>
    <property type="molecule type" value="Genomic_DNA"/>
</dbReference>